<dbReference type="Pfam" id="PF13432">
    <property type="entry name" value="TPR_16"/>
    <property type="match status" value="1"/>
</dbReference>
<dbReference type="Pfam" id="PF13181">
    <property type="entry name" value="TPR_8"/>
    <property type="match status" value="1"/>
</dbReference>
<dbReference type="SMART" id="SM00028">
    <property type="entry name" value="TPR"/>
    <property type="match status" value="3"/>
</dbReference>
<sequence length="355" mass="38267">MTTDHDPTVRVRRARALMDLDRHAQAKALLAEAIAEDPSDADAWCALSRCCHGLDDYSGALDAAEHALTAAPERALGWRMRSLALLGLKRHAEARVSAMESVRLEPWFWYGHLLVAQVEVADTGPAFNGPTAREAARRTLQLAPERAASHYIAGCVAERLDQAAEAEAGYREALRIDPEHLGARNNLARLDMDRGNHRSAAEGFAAVAAADRGTGVGTHNLTVVATQLISKARWVSVAVLLLTDLGIVSTDAGIGPYARIGLLVLLVLGWGAWLLWAARQLPARLRMPLLRTVRGSLAVRFSFLGVAAFTLAALALLLVPPLDRHLNLVVVTAFVLQIGAFQAAQSASRRASRET</sequence>
<protein>
    <submittedName>
        <fullName evidence="5">Tetratricopeptide repeat protein</fullName>
    </submittedName>
</protein>
<evidence type="ECO:0000256" key="2">
    <source>
        <dbReference type="ARBA" id="ARBA00022803"/>
    </source>
</evidence>
<dbReference type="PANTHER" id="PTHR44227">
    <property type="match status" value="1"/>
</dbReference>
<evidence type="ECO:0000256" key="4">
    <source>
        <dbReference type="SAM" id="Phobius"/>
    </source>
</evidence>
<keyword evidence="6" id="KW-1185">Reference proteome</keyword>
<keyword evidence="1" id="KW-0677">Repeat</keyword>
<name>A0ABV6VRR2_9ACTN</name>
<dbReference type="EMBL" id="JBHFAB010000004">
    <property type="protein sequence ID" value="MFC1416440.1"/>
    <property type="molecule type" value="Genomic_DNA"/>
</dbReference>
<dbReference type="InterPro" id="IPR052346">
    <property type="entry name" value="O-mannosyl-transferase_TMTC"/>
</dbReference>
<evidence type="ECO:0000313" key="5">
    <source>
        <dbReference type="EMBL" id="MFC1416440.1"/>
    </source>
</evidence>
<evidence type="ECO:0000256" key="1">
    <source>
        <dbReference type="ARBA" id="ARBA00022737"/>
    </source>
</evidence>
<gene>
    <name evidence="5" type="ORF">ACEZDE_07260</name>
</gene>
<comment type="caution">
    <text evidence="5">The sequence shown here is derived from an EMBL/GenBank/DDBJ whole genome shotgun (WGS) entry which is preliminary data.</text>
</comment>
<accession>A0ABV6VRR2</accession>
<dbReference type="Proteomes" id="UP001592531">
    <property type="component" value="Unassembled WGS sequence"/>
</dbReference>
<dbReference type="InterPro" id="IPR019734">
    <property type="entry name" value="TPR_rpt"/>
</dbReference>
<organism evidence="5 6">
    <name type="scientific">Streptacidiphilus cavernicola</name>
    <dbReference type="NCBI Taxonomy" id="3342716"/>
    <lineage>
        <taxon>Bacteria</taxon>
        <taxon>Bacillati</taxon>
        <taxon>Actinomycetota</taxon>
        <taxon>Actinomycetes</taxon>
        <taxon>Kitasatosporales</taxon>
        <taxon>Streptomycetaceae</taxon>
        <taxon>Streptacidiphilus</taxon>
    </lineage>
</organism>
<reference evidence="5 6" key="1">
    <citation type="submission" date="2024-09" db="EMBL/GenBank/DDBJ databases">
        <authorList>
            <person name="Lee S.D."/>
        </authorList>
    </citation>
    <scope>NUCLEOTIDE SEQUENCE [LARGE SCALE GENOMIC DNA]</scope>
    <source>
        <strain evidence="5 6">N8-3</strain>
    </source>
</reference>
<dbReference type="SUPFAM" id="SSF48452">
    <property type="entry name" value="TPR-like"/>
    <property type="match status" value="1"/>
</dbReference>
<evidence type="ECO:0000313" key="6">
    <source>
        <dbReference type="Proteomes" id="UP001592531"/>
    </source>
</evidence>
<dbReference type="InterPro" id="IPR011990">
    <property type="entry name" value="TPR-like_helical_dom_sf"/>
</dbReference>
<feature type="transmembrane region" description="Helical" evidence="4">
    <location>
        <begin position="257"/>
        <end position="276"/>
    </location>
</feature>
<feature type="transmembrane region" description="Helical" evidence="4">
    <location>
        <begin position="325"/>
        <end position="344"/>
    </location>
</feature>
<dbReference type="Gene3D" id="1.25.40.10">
    <property type="entry name" value="Tetratricopeptide repeat domain"/>
    <property type="match status" value="2"/>
</dbReference>
<dbReference type="PANTHER" id="PTHR44227:SF3">
    <property type="entry name" value="PROTEIN O-MANNOSYL-TRANSFERASE TMTC4"/>
    <property type="match status" value="1"/>
</dbReference>
<dbReference type="RefSeq" id="WP_380533676.1">
    <property type="nucleotide sequence ID" value="NZ_JBHFAB010000004.1"/>
</dbReference>
<keyword evidence="4" id="KW-1133">Transmembrane helix</keyword>
<evidence type="ECO:0000256" key="3">
    <source>
        <dbReference type="PROSITE-ProRule" id="PRU00339"/>
    </source>
</evidence>
<proteinExistence type="predicted"/>
<keyword evidence="4" id="KW-0812">Transmembrane</keyword>
<dbReference type="PROSITE" id="PS50005">
    <property type="entry name" value="TPR"/>
    <property type="match status" value="1"/>
</dbReference>
<keyword evidence="2 3" id="KW-0802">TPR repeat</keyword>
<feature type="repeat" description="TPR" evidence="3">
    <location>
        <begin position="147"/>
        <end position="180"/>
    </location>
</feature>
<keyword evidence="4" id="KW-0472">Membrane</keyword>
<feature type="transmembrane region" description="Helical" evidence="4">
    <location>
        <begin position="297"/>
        <end position="319"/>
    </location>
</feature>